<evidence type="ECO:0000313" key="1">
    <source>
        <dbReference type="EMBL" id="KPJ51547.1"/>
    </source>
</evidence>
<dbReference type="Proteomes" id="UP000052008">
    <property type="component" value="Unassembled WGS sequence"/>
</dbReference>
<evidence type="ECO:0008006" key="3">
    <source>
        <dbReference type="Google" id="ProtNLM"/>
    </source>
</evidence>
<reference evidence="1 2" key="1">
    <citation type="journal article" date="2015" name="Microbiome">
        <title>Genomic resolution of linkages in carbon, nitrogen, and sulfur cycling among widespread estuary sediment bacteria.</title>
        <authorList>
            <person name="Baker B.J."/>
            <person name="Lazar C.S."/>
            <person name="Teske A.P."/>
            <person name="Dick G.J."/>
        </authorList>
    </citation>
    <scope>NUCLEOTIDE SEQUENCE [LARGE SCALE GENOMIC DNA]</scope>
    <source>
        <strain evidence="1">DG_24</strain>
    </source>
</reference>
<dbReference type="AlphaFoldDB" id="A0A0S7WN18"/>
<name>A0A0S7WN18_UNCT6</name>
<evidence type="ECO:0000313" key="2">
    <source>
        <dbReference type="Proteomes" id="UP000052008"/>
    </source>
</evidence>
<dbReference type="EMBL" id="LIZS01000114">
    <property type="protein sequence ID" value="KPJ51547.1"/>
    <property type="molecule type" value="Genomic_DNA"/>
</dbReference>
<sequence>MEVRICVKPAADIMTGPGPNHRVDEGSPLIEGEKIYVLEKRGSWVRFRLTPRDDGWSGWVKKEMTVPESAHELAKLHSKVERFQDLGFIRRMDLGTGNFYVEPQLWAAAEPQVKMNIVTTLSEYSELSGKSPLVEVKDADSGQTLAKAGRLGIKVYL</sequence>
<protein>
    <recommendedName>
        <fullName evidence="3">SH3b domain-containing protein</fullName>
    </recommendedName>
</protein>
<proteinExistence type="predicted"/>
<accession>A0A0S7WN18</accession>
<organism evidence="1 2">
    <name type="scientific">candidate division TA06 bacterium DG_24</name>
    <dbReference type="NCBI Taxonomy" id="1703770"/>
    <lineage>
        <taxon>Bacteria</taxon>
        <taxon>Bacteria division TA06</taxon>
    </lineage>
</organism>
<comment type="caution">
    <text evidence="1">The sequence shown here is derived from an EMBL/GenBank/DDBJ whole genome shotgun (WGS) entry which is preliminary data.</text>
</comment>
<gene>
    <name evidence="1" type="ORF">AMJ39_09715</name>
</gene>